<dbReference type="Gene3D" id="3.20.20.140">
    <property type="entry name" value="Metal-dependent hydrolases"/>
    <property type="match status" value="1"/>
</dbReference>
<evidence type="ECO:0000313" key="6">
    <source>
        <dbReference type="Proteomes" id="UP000578531"/>
    </source>
</evidence>
<keyword evidence="6" id="KW-1185">Reference proteome</keyword>
<dbReference type="GO" id="GO:0070573">
    <property type="term" value="F:metallodipeptidase activity"/>
    <property type="evidence" value="ECO:0007669"/>
    <property type="project" value="InterPro"/>
</dbReference>
<dbReference type="PANTHER" id="PTHR10443:SF12">
    <property type="entry name" value="DIPEPTIDASE"/>
    <property type="match status" value="1"/>
</dbReference>
<protein>
    <recommendedName>
        <fullName evidence="2">Dipeptidase</fullName>
        <ecNumber evidence="2">3.4.13.19</ecNumber>
    </recommendedName>
</protein>
<dbReference type="EC" id="3.4.13.19" evidence="2"/>
<name>A0A8H6CM66_9LECA</name>
<gene>
    <name evidence="5" type="ORF">HO173_012665</name>
</gene>
<evidence type="ECO:0000256" key="2">
    <source>
        <dbReference type="RuleBase" id="RU341113"/>
    </source>
</evidence>
<dbReference type="RefSeq" id="XP_037158609.1">
    <property type="nucleotide sequence ID" value="XM_037314500.1"/>
</dbReference>
<evidence type="ECO:0000313" key="5">
    <source>
        <dbReference type="EMBL" id="KAF6225942.1"/>
    </source>
</evidence>
<proteinExistence type="inferred from homology"/>
<comment type="similarity">
    <text evidence="2">Belongs to the metallo-dependent hydrolases superfamily. Peptidase M19 family.</text>
</comment>
<keyword evidence="2" id="KW-0482">Metalloprotease</keyword>
<comment type="cofactor">
    <cofactor evidence="2">
        <name>Zn(2+)</name>
        <dbReference type="ChEBI" id="CHEBI:29105"/>
    </cofactor>
</comment>
<evidence type="ECO:0000256" key="4">
    <source>
        <dbReference type="SAM" id="Phobius"/>
    </source>
</evidence>
<organism evidence="5 6">
    <name type="scientific">Letharia columbiana</name>
    <dbReference type="NCBI Taxonomy" id="112416"/>
    <lineage>
        <taxon>Eukaryota</taxon>
        <taxon>Fungi</taxon>
        <taxon>Dikarya</taxon>
        <taxon>Ascomycota</taxon>
        <taxon>Pezizomycotina</taxon>
        <taxon>Lecanoromycetes</taxon>
        <taxon>OSLEUM clade</taxon>
        <taxon>Lecanoromycetidae</taxon>
        <taxon>Lecanorales</taxon>
        <taxon>Lecanorineae</taxon>
        <taxon>Parmeliaceae</taxon>
        <taxon>Letharia</taxon>
    </lineage>
</organism>
<keyword evidence="2" id="KW-0645">Protease</keyword>
<keyword evidence="2" id="KW-0378">Hydrolase</keyword>
<dbReference type="AlphaFoldDB" id="A0A8H6CM66"/>
<dbReference type="InterPro" id="IPR032466">
    <property type="entry name" value="Metal_Hydrolase"/>
</dbReference>
<keyword evidence="4" id="KW-1133">Transmembrane helix</keyword>
<evidence type="ECO:0000256" key="3">
    <source>
        <dbReference type="SAM" id="MobiDB-lite"/>
    </source>
</evidence>
<dbReference type="Proteomes" id="UP000578531">
    <property type="component" value="Unassembled WGS sequence"/>
</dbReference>
<dbReference type="EMBL" id="JACCJC010000099">
    <property type="protein sequence ID" value="KAF6225942.1"/>
    <property type="molecule type" value="Genomic_DNA"/>
</dbReference>
<reference evidence="5 6" key="1">
    <citation type="journal article" date="2020" name="Genomics">
        <title>Complete, high-quality genomes from long-read metagenomic sequencing of two wolf lichen thalli reveals enigmatic genome architecture.</title>
        <authorList>
            <person name="McKenzie S.K."/>
            <person name="Walston R.F."/>
            <person name="Allen J.L."/>
        </authorList>
    </citation>
    <scope>NUCLEOTIDE SEQUENCE [LARGE SCALE GENOMIC DNA]</scope>
    <source>
        <strain evidence="5">WasteWater2</strain>
    </source>
</reference>
<dbReference type="GeneID" id="59294299"/>
<dbReference type="CDD" id="cd01301">
    <property type="entry name" value="rDP_like"/>
    <property type="match status" value="1"/>
</dbReference>
<sequence>MSSETDPLLPRGNTAPEISGYGFSKSSQSQYQIQNEVLDYPEDIEDKSEQKTRLSYGDISPLRTLLVIFIIVVGLAMFVSLLIPDAFNPPWNKAPEDDDLTVKARVDKILAETPLIDGHNDLAFLIRYAFQNNIYDKNFTDKWEDGGMPAQVDLPRLKDGRVGGAFWSAFVLCPKNGTDFSDGNYAEAVSTTLSQLDLLRRLTAAYPKVFSSSNIDSSSALAAFKDHHQLISPIGIEGLHQIGNSFSNLRLYYSLGVKYATLTWNCHNAFADAALTTDSSGRTVAGHVYWRGLSKAGRVMITEMNRLGMLVDLSHVSKDTMLDVLGARPEKGNGSIAPVIFSHSSAYALCPHPRNVQDDVLQLVKKTNSIVMVNFSPDFISCLPSDSETGIPDFYPPNATLHQVARHVTYIGDLIGYDHVGLGSDFDGIPKTPEGLDDVSKYPDLVAELLKMGVSDVDAAKVVGLNILRVWGEAEKQAMKMQGHGVLPAQDFVEKISFP</sequence>
<accession>A0A8H6CM66</accession>
<dbReference type="OrthoDB" id="445695at2759"/>
<dbReference type="PANTHER" id="PTHR10443">
    <property type="entry name" value="MICROSOMAL DIPEPTIDASE"/>
    <property type="match status" value="1"/>
</dbReference>
<keyword evidence="2" id="KW-0479">Metal-binding</keyword>
<dbReference type="PROSITE" id="PS51365">
    <property type="entry name" value="RENAL_DIPEPTIDASE_2"/>
    <property type="match status" value="1"/>
</dbReference>
<evidence type="ECO:0000256" key="1">
    <source>
        <dbReference type="ARBA" id="ARBA00022997"/>
    </source>
</evidence>
<comment type="caution">
    <text evidence="5">The sequence shown here is derived from an EMBL/GenBank/DDBJ whole genome shotgun (WGS) entry which is preliminary data.</text>
</comment>
<keyword evidence="4" id="KW-0812">Transmembrane</keyword>
<comment type="catalytic activity">
    <reaction evidence="2">
        <text>an L-aminoacyl-L-amino acid + H2O = 2 an L-alpha-amino acid</text>
        <dbReference type="Rhea" id="RHEA:48940"/>
        <dbReference type="ChEBI" id="CHEBI:15377"/>
        <dbReference type="ChEBI" id="CHEBI:59869"/>
        <dbReference type="ChEBI" id="CHEBI:77460"/>
        <dbReference type="EC" id="3.4.13.19"/>
    </reaction>
</comment>
<dbReference type="GO" id="GO:0046872">
    <property type="term" value="F:metal ion binding"/>
    <property type="evidence" value="ECO:0007669"/>
    <property type="project" value="UniProtKB-UniRule"/>
</dbReference>
<keyword evidence="2" id="KW-0862">Zinc</keyword>
<feature type="region of interest" description="Disordered" evidence="3">
    <location>
        <begin position="1"/>
        <end position="29"/>
    </location>
</feature>
<keyword evidence="1 2" id="KW-0224">Dipeptidase</keyword>
<keyword evidence="4" id="KW-0472">Membrane</keyword>
<dbReference type="GO" id="GO:0006508">
    <property type="term" value="P:proteolysis"/>
    <property type="evidence" value="ECO:0007669"/>
    <property type="project" value="UniProtKB-KW"/>
</dbReference>
<feature type="transmembrane region" description="Helical" evidence="4">
    <location>
        <begin position="62"/>
        <end position="83"/>
    </location>
</feature>
<dbReference type="SUPFAM" id="SSF51556">
    <property type="entry name" value="Metallo-dependent hydrolases"/>
    <property type="match status" value="1"/>
</dbReference>
<dbReference type="InterPro" id="IPR008257">
    <property type="entry name" value="Pept_M19"/>
</dbReference>
<dbReference type="Pfam" id="PF01244">
    <property type="entry name" value="Peptidase_M19"/>
    <property type="match status" value="1"/>
</dbReference>